<organism evidence="1 2">
    <name type="scientific">Cladobotryum mycophilum</name>
    <dbReference type="NCBI Taxonomy" id="491253"/>
    <lineage>
        <taxon>Eukaryota</taxon>
        <taxon>Fungi</taxon>
        <taxon>Dikarya</taxon>
        <taxon>Ascomycota</taxon>
        <taxon>Pezizomycotina</taxon>
        <taxon>Sordariomycetes</taxon>
        <taxon>Hypocreomycetidae</taxon>
        <taxon>Hypocreales</taxon>
        <taxon>Hypocreaceae</taxon>
        <taxon>Cladobotryum</taxon>
    </lineage>
</organism>
<sequence>MTVKSVQITVVGHLDHEEFIQHIQTITGGPPIIIPSFPPVYVMGITEEQIEEFKRKYGDSIKLEVK</sequence>
<name>A0ABR0SNK5_9HYPO</name>
<dbReference type="EMBL" id="JAVFKD010000012">
    <property type="protein sequence ID" value="KAK5993497.1"/>
    <property type="molecule type" value="Genomic_DNA"/>
</dbReference>
<gene>
    <name evidence="1" type="ORF">PT974_06929</name>
</gene>
<dbReference type="Proteomes" id="UP001338125">
    <property type="component" value="Unassembled WGS sequence"/>
</dbReference>
<protein>
    <submittedName>
        <fullName evidence="1">Uncharacterized protein</fullName>
    </submittedName>
</protein>
<accession>A0ABR0SNK5</accession>
<comment type="caution">
    <text evidence="1">The sequence shown here is derived from an EMBL/GenBank/DDBJ whole genome shotgun (WGS) entry which is preliminary data.</text>
</comment>
<evidence type="ECO:0000313" key="2">
    <source>
        <dbReference type="Proteomes" id="UP001338125"/>
    </source>
</evidence>
<keyword evidence="2" id="KW-1185">Reference proteome</keyword>
<evidence type="ECO:0000313" key="1">
    <source>
        <dbReference type="EMBL" id="KAK5993497.1"/>
    </source>
</evidence>
<proteinExistence type="predicted"/>
<reference evidence="1 2" key="1">
    <citation type="submission" date="2024-01" db="EMBL/GenBank/DDBJ databases">
        <title>Complete genome of Cladobotryum mycophilum ATHUM6906.</title>
        <authorList>
            <person name="Christinaki A.C."/>
            <person name="Myridakis A.I."/>
            <person name="Kouvelis V.N."/>
        </authorList>
    </citation>
    <scope>NUCLEOTIDE SEQUENCE [LARGE SCALE GENOMIC DNA]</scope>
    <source>
        <strain evidence="1 2">ATHUM6906</strain>
    </source>
</reference>